<accession>A0A971S0R6</accession>
<evidence type="ECO:0000256" key="2">
    <source>
        <dbReference type="ARBA" id="ARBA00022723"/>
    </source>
</evidence>
<dbReference type="EMBL" id="JAAYEE010000049">
    <property type="protein sequence ID" value="NLW34427.1"/>
    <property type="molecule type" value="Genomic_DNA"/>
</dbReference>
<keyword evidence="2" id="KW-0479">Metal-binding</keyword>
<evidence type="ECO:0000259" key="6">
    <source>
        <dbReference type="Pfam" id="PF03738"/>
    </source>
</evidence>
<dbReference type="InterPro" id="IPR005494">
    <property type="entry name" value="GSPS_pre-ATP-grasp-like_dom"/>
</dbReference>
<reference evidence="7" key="1">
    <citation type="journal article" date="2020" name="Biotechnol. Biofuels">
        <title>New insights from the biogas microbiome by comprehensive genome-resolved metagenomics of nearly 1600 species originating from multiple anaerobic digesters.</title>
        <authorList>
            <person name="Campanaro S."/>
            <person name="Treu L."/>
            <person name="Rodriguez-R L.M."/>
            <person name="Kovalovszki A."/>
            <person name="Ziels R.M."/>
            <person name="Maus I."/>
            <person name="Zhu X."/>
            <person name="Kougias P.G."/>
            <person name="Basile A."/>
            <person name="Luo G."/>
            <person name="Schluter A."/>
            <person name="Konstantinidis K.T."/>
            <person name="Angelidaki I."/>
        </authorList>
    </citation>
    <scope>NUCLEOTIDE SEQUENCE</scope>
    <source>
        <strain evidence="7">AS06rmzACSIP_7</strain>
    </source>
</reference>
<dbReference type="GO" id="GO:0046872">
    <property type="term" value="F:metal ion binding"/>
    <property type="evidence" value="ECO:0007669"/>
    <property type="project" value="UniProtKB-KW"/>
</dbReference>
<keyword evidence="1" id="KW-0436">Ligase</keyword>
<reference evidence="7" key="2">
    <citation type="submission" date="2020-01" db="EMBL/GenBank/DDBJ databases">
        <authorList>
            <person name="Campanaro S."/>
        </authorList>
    </citation>
    <scope>NUCLEOTIDE SEQUENCE</scope>
    <source>
        <strain evidence="7">AS06rmzACSIP_7</strain>
    </source>
</reference>
<dbReference type="GO" id="GO:0005524">
    <property type="term" value="F:ATP binding"/>
    <property type="evidence" value="ECO:0007669"/>
    <property type="project" value="UniProtKB-KW"/>
</dbReference>
<protein>
    <submittedName>
        <fullName evidence="7">Glutathionylspermidine synthase family protein</fullName>
    </submittedName>
</protein>
<dbReference type="Proteomes" id="UP000777265">
    <property type="component" value="Unassembled WGS sequence"/>
</dbReference>
<name>A0A971S0R6_9BACT</name>
<keyword evidence="3" id="KW-0547">Nucleotide-binding</keyword>
<evidence type="ECO:0000256" key="5">
    <source>
        <dbReference type="ARBA" id="ARBA00022842"/>
    </source>
</evidence>
<proteinExistence type="predicted"/>
<dbReference type="AlphaFoldDB" id="A0A971S0R6"/>
<dbReference type="Pfam" id="PF03738">
    <property type="entry name" value="GSP_synth"/>
    <property type="match status" value="1"/>
</dbReference>
<comment type="caution">
    <text evidence="7">The sequence shown here is derived from an EMBL/GenBank/DDBJ whole genome shotgun (WGS) entry which is preliminary data.</text>
</comment>
<dbReference type="SUPFAM" id="SSF56059">
    <property type="entry name" value="Glutathione synthetase ATP-binding domain-like"/>
    <property type="match status" value="1"/>
</dbReference>
<keyword evidence="5" id="KW-0460">Magnesium</keyword>
<evidence type="ECO:0000256" key="4">
    <source>
        <dbReference type="ARBA" id="ARBA00022840"/>
    </source>
</evidence>
<sequence>MIRQPVPFIRKDWQKKVEEIGFHFYEIDGLLYWDESVYYQFSSEEVDKIEAVTETLYSMCLELVEYVIRDNLLESFAIPEQFHDYVRSSWKRKEPSIYGRFDLWYDGKGEPRLLEFNADTPTALFEASVIQYYWLQDFDASKDQFNSIHEKLLEVIQKKIHRYVNGDTFYFSSVKETLEDYTTAEYLRDVAIQAGMIMTTKGS</sequence>
<evidence type="ECO:0000313" key="8">
    <source>
        <dbReference type="Proteomes" id="UP000777265"/>
    </source>
</evidence>
<gene>
    <name evidence="7" type="ORF">GXY80_02940</name>
</gene>
<feature type="domain" description="Glutathionylspermidine synthase pre-ATP-grasp-like" evidence="6">
    <location>
        <begin position="13"/>
        <end position="197"/>
    </location>
</feature>
<evidence type="ECO:0000313" key="7">
    <source>
        <dbReference type="EMBL" id="NLW34427.1"/>
    </source>
</evidence>
<evidence type="ECO:0000256" key="3">
    <source>
        <dbReference type="ARBA" id="ARBA00022741"/>
    </source>
</evidence>
<dbReference type="GO" id="GO:0016874">
    <property type="term" value="F:ligase activity"/>
    <property type="evidence" value="ECO:0007669"/>
    <property type="project" value="UniProtKB-KW"/>
</dbReference>
<evidence type="ECO:0000256" key="1">
    <source>
        <dbReference type="ARBA" id="ARBA00022598"/>
    </source>
</evidence>
<organism evidence="7 8">
    <name type="scientific">Syntrophorhabdus aromaticivorans</name>
    <dbReference type="NCBI Taxonomy" id="328301"/>
    <lineage>
        <taxon>Bacteria</taxon>
        <taxon>Pseudomonadati</taxon>
        <taxon>Thermodesulfobacteriota</taxon>
        <taxon>Syntrophorhabdia</taxon>
        <taxon>Syntrophorhabdales</taxon>
        <taxon>Syntrophorhabdaceae</taxon>
        <taxon>Syntrophorhabdus</taxon>
    </lineage>
</organism>
<keyword evidence="4" id="KW-0067">ATP-binding</keyword>